<dbReference type="SUPFAM" id="SSF55874">
    <property type="entry name" value="ATPase domain of HSP90 chaperone/DNA topoisomerase II/histidine kinase"/>
    <property type="match status" value="1"/>
</dbReference>
<dbReference type="Gene3D" id="3.30.450.20">
    <property type="entry name" value="PAS domain"/>
    <property type="match status" value="2"/>
</dbReference>
<dbReference type="Proteomes" id="UP000765160">
    <property type="component" value="Unassembled WGS sequence"/>
</dbReference>
<dbReference type="InterPro" id="IPR013656">
    <property type="entry name" value="PAS_4"/>
</dbReference>
<dbReference type="PANTHER" id="PTHR41523">
    <property type="entry name" value="TWO-COMPONENT SYSTEM SENSOR PROTEIN"/>
    <property type="match status" value="1"/>
</dbReference>
<keyword evidence="9" id="KW-0812">Transmembrane</keyword>
<keyword evidence="9" id="KW-0472">Membrane</keyword>
<evidence type="ECO:0000256" key="1">
    <source>
        <dbReference type="ARBA" id="ARBA00000085"/>
    </source>
</evidence>
<evidence type="ECO:0000256" key="4">
    <source>
        <dbReference type="ARBA" id="ARBA00022679"/>
    </source>
</evidence>
<feature type="domain" description="PAS" evidence="10">
    <location>
        <begin position="293"/>
        <end position="344"/>
    </location>
</feature>
<evidence type="ECO:0000256" key="8">
    <source>
        <dbReference type="SAM" id="MobiDB-lite"/>
    </source>
</evidence>
<evidence type="ECO:0000256" key="9">
    <source>
        <dbReference type="SAM" id="Phobius"/>
    </source>
</evidence>
<dbReference type="Pfam" id="PF08447">
    <property type="entry name" value="PAS_3"/>
    <property type="match status" value="1"/>
</dbReference>
<dbReference type="Pfam" id="PF07536">
    <property type="entry name" value="HWE_HK"/>
    <property type="match status" value="1"/>
</dbReference>
<dbReference type="EC" id="2.7.13.3" evidence="2"/>
<comment type="catalytic activity">
    <reaction evidence="1">
        <text>ATP + protein L-histidine = ADP + protein N-phospho-L-histidine.</text>
        <dbReference type="EC" id="2.7.13.3"/>
    </reaction>
</comment>
<protein>
    <recommendedName>
        <fullName evidence="2">histidine kinase</fullName>
        <ecNumber evidence="2">2.7.13.3</ecNumber>
    </recommendedName>
</protein>
<feature type="transmembrane region" description="Helical" evidence="9">
    <location>
        <begin position="245"/>
        <end position="263"/>
    </location>
</feature>
<evidence type="ECO:0000256" key="6">
    <source>
        <dbReference type="ARBA" id="ARBA00022777"/>
    </source>
</evidence>
<keyword evidence="6" id="KW-0418">Kinase</keyword>
<evidence type="ECO:0000256" key="3">
    <source>
        <dbReference type="ARBA" id="ARBA00022553"/>
    </source>
</evidence>
<dbReference type="PROSITE" id="PS51257">
    <property type="entry name" value="PROKAR_LIPOPROTEIN"/>
    <property type="match status" value="1"/>
</dbReference>
<comment type="caution">
    <text evidence="11">The sequence shown here is derived from an EMBL/GenBank/DDBJ whole genome shotgun (WGS) entry which is preliminary data.</text>
</comment>
<dbReference type="PROSITE" id="PS50112">
    <property type="entry name" value="PAS"/>
    <property type="match status" value="1"/>
</dbReference>
<dbReference type="CDD" id="cd00130">
    <property type="entry name" value="PAS"/>
    <property type="match status" value="2"/>
</dbReference>
<gene>
    <name evidence="11" type="ORF">HB662_24705</name>
</gene>
<dbReference type="InterPro" id="IPR011102">
    <property type="entry name" value="Sig_transdc_His_kinase_HWE"/>
</dbReference>
<proteinExistence type="predicted"/>
<dbReference type="Gene3D" id="3.30.565.10">
    <property type="entry name" value="Histidine kinase-like ATPase, C-terminal domain"/>
    <property type="match status" value="1"/>
</dbReference>
<dbReference type="InterPro" id="IPR036890">
    <property type="entry name" value="HATPase_C_sf"/>
</dbReference>
<accession>A0ABX1F701</accession>
<evidence type="ECO:0000256" key="7">
    <source>
        <dbReference type="ARBA" id="ARBA00022840"/>
    </source>
</evidence>
<sequence length="745" mass="80656">MTRLLLLAAIGWPVLAFGACGAASWREAWKDAERELSRSAATSAEHVQRVLDGMLLRTDLANLLVAGLSDAEITAEGVALRAALRELATRRQAPATIHLSVHGAENRPLLNDEGADAPASPGLEAPPLRLGQVETPQGPEPRIMVTRRREASGSDRSPGEGGGLILATMRRDALDDGLDRLGRAGSGDVIALWRQDGEMLARSRPAEASDSGALEERRAVQGWPAFVTATRPRAAILAQWRDATLVNLAFGSPAALALLFLAVTMRRRDRALAVANQALARKIEEGEASHLQAGRQQAEVLASMREVIYALDADLRFAFVSRRALEVWGRADEDLLGQPFLDLFPKAAGSLSFQAQLEAMAERRETHLCVVSPVIGHWIEVDIYPRAGGGVIVAFRDIEDLRAAQRQTATAERRLRLATAAGRLGTFAMDLTRGTVTRSGRAVPEGPRLPVTDLPLHVWTERVHPEDRDAVQQVVAEVTAGRRLGYQIEYRIRTADDLPWQVIESHAVVADRDLRTGRPLLLVGVSRDVTQERAAEARQRLMAREVDHRAKNALAVVQAALRLTPRHDAAAFARAVEGRVAALARAHTALAEGRWQSAALRVVAEAELSVFHPVARSGTARITLDGPDLALAPEAVQALSMTLHELATNAAKHGALSTPEGRLSVTWEVERGTEVLRLEWRERGGPAVAGPPTRRGFGSRLVATTVEHQLGGTVQRCWAEGGLVCRITVPLERIRAHGDAPVPPV</sequence>
<dbReference type="EMBL" id="JAAVTX010000007">
    <property type="protein sequence ID" value="NKE48001.1"/>
    <property type="molecule type" value="Genomic_DNA"/>
</dbReference>
<keyword evidence="9" id="KW-1133">Transmembrane helix</keyword>
<dbReference type="PANTHER" id="PTHR41523:SF8">
    <property type="entry name" value="ETHYLENE RESPONSE SENSOR PROTEIN"/>
    <property type="match status" value="1"/>
</dbReference>
<feature type="region of interest" description="Disordered" evidence="8">
    <location>
        <begin position="107"/>
        <end position="140"/>
    </location>
</feature>
<evidence type="ECO:0000313" key="12">
    <source>
        <dbReference type="Proteomes" id="UP000765160"/>
    </source>
</evidence>
<dbReference type="SUPFAM" id="SSF55785">
    <property type="entry name" value="PYP-like sensor domain (PAS domain)"/>
    <property type="match status" value="2"/>
</dbReference>
<reference evidence="11 12" key="1">
    <citation type="submission" date="2020-03" db="EMBL/GenBank/DDBJ databases">
        <title>Roseomonas selenitidurans sp. nov. isolated from soil.</title>
        <authorList>
            <person name="Liu H."/>
        </authorList>
    </citation>
    <scope>NUCLEOTIDE SEQUENCE [LARGE SCALE GENOMIC DNA]</scope>
    <source>
        <strain evidence="11 12">JCM 15073</strain>
    </source>
</reference>
<evidence type="ECO:0000259" key="10">
    <source>
        <dbReference type="PROSITE" id="PS50112"/>
    </source>
</evidence>
<keyword evidence="3" id="KW-0597">Phosphoprotein</keyword>
<dbReference type="InterPro" id="IPR035965">
    <property type="entry name" value="PAS-like_dom_sf"/>
</dbReference>
<keyword evidence="4" id="KW-0808">Transferase</keyword>
<keyword evidence="7" id="KW-0067">ATP-binding</keyword>
<dbReference type="InterPro" id="IPR013655">
    <property type="entry name" value="PAS_fold_3"/>
</dbReference>
<dbReference type="RefSeq" id="WP_168053880.1">
    <property type="nucleotide sequence ID" value="NZ_JAATJR010000007.1"/>
</dbReference>
<dbReference type="SMART" id="SM00091">
    <property type="entry name" value="PAS"/>
    <property type="match status" value="2"/>
</dbReference>
<dbReference type="Pfam" id="PF08448">
    <property type="entry name" value="PAS_4"/>
    <property type="match status" value="1"/>
</dbReference>
<organism evidence="11 12">
    <name type="scientific">Falsiroseomonas frigidaquae</name>
    <dbReference type="NCBI Taxonomy" id="487318"/>
    <lineage>
        <taxon>Bacteria</taxon>
        <taxon>Pseudomonadati</taxon>
        <taxon>Pseudomonadota</taxon>
        <taxon>Alphaproteobacteria</taxon>
        <taxon>Acetobacterales</taxon>
        <taxon>Roseomonadaceae</taxon>
        <taxon>Falsiroseomonas</taxon>
    </lineage>
</organism>
<dbReference type="SMART" id="SM00911">
    <property type="entry name" value="HWE_HK"/>
    <property type="match status" value="1"/>
</dbReference>
<dbReference type="InterPro" id="IPR000014">
    <property type="entry name" value="PAS"/>
</dbReference>
<evidence type="ECO:0000313" key="11">
    <source>
        <dbReference type="EMBL" id="NKE48001.1"/>
    </source>
</evidence>
<keyword evidence="5" id="KW-0547">Nucleotide-binding</keyword>
<evidence type="ECO:0000256" key="2">
    <source>
        <dbReference type="ARBA" id="ARBA00012438"/>
    </source>
</evidence>
<evidence type="ECO:0000256" key="5">
    <source>
        <dbReference type="ARBA" id="ARBA00022741"/>
    </source>
</evidence>
<name>A0ABX1F701_9PROT</name>
<keyword evidence="12" id="KW-1185">Reference proteome</keyword>